<dbReference type="EMBL" id="GGEC01059078">
    <property type="protein sequence ID" value="MBX39562.1"/>
    <property type="molecule type" value="Transcribed_RNA"/>
</dbReference>
<protein>
    <submittedName>
        <fullName evidence="1">Uncharacterized protein</fullName>
    </submittedName>
</protein>
<sequence>MVFYLVDSIMPLQPWIHCLLPIYY</sequence>
<organism evidence="1">
    <name type="scientific">Rhizophora mucronata</name>
    <name type="common">Asiatic mangrove</name>
    <dbReference type="NCBI Taxonomy" id="61149"/>
    <lineage>
        <taxon>Eukaryota</taxon>
        <taxon>Viridiplantae</taxon>
        <taxon>Streptophyta</taxon>
        <taxon>Embryophyta</taxon>
        <taxon>Tracheophyta</taxon>
        <taxon>Spermatophyta</taxon>
        <taxon>Magnoliopsida</taxon>
        <taxon>eudicotyledons</taxon>
        <taxon>Gunneridae</taxon>
        <taxon>Pentapetalae</taxon>
        <taxon>rosids</taxon>
        <taxon>fabids</taxon>
        <taxon>Malpighiales</taxon>
        <taxon>Rhizophoraceae</taxon>
        <taxon>Rhizophora</taxon>
    </lineage>
</organism>
<proteinExistence type="predicted"/>
<evidence type="ECO:0000313" key="1">
    <source>
        <dbReference type="EMBL" id="MBX39562.1"/>
    </source>
</evidence>
<accession>A0A2P2NAP6</accession>
<name>A0A2P2NAP6_RHIMU</name>
<dbReference type="AlphaFoldDB" id="A0A2P2NAP6"/>
<reference evidence="1" key="1">
    <citation type="submission" date="2018-02" db="EMBL/GenBank/DDBJ databases">
        <title>Rhizophora mucronata_Transcriptome.</title>
        <authorList>
            <person name="Meera S.P."/>
            <person name="Sreeshan A."/>
            <person name="Augustine A."/>
        </authorList>
    </citation>
    <scope>NUCLEOTIDE SEQUENCE</scope>
    <source>
        <tissue evidence="1">Leaf</tissue>
    </source>
</reference>